<dbReference type="PROSITE" id="PS00028">
    <property type="entry name" value="ZINC_FINGER_C2H2_1"/>
    <property type="match status" value="1"/>
</dbReference>
<dbReference type="InterPro" id="IPR039327">
    <property type="entry name" value="CON7-like"/>
</dbReference>
<gene>
    <name evidence="3" type="ORF">PANT_20c00081</name>
</gene>
<evidence type="ECO:0000259" key="2">
    <source>
        <dbReference type="PROSITE" id="PS00028"/>
    </source>
</evidence>
<evidence type="ECO:0000256" key="1">
    <source>
        <dbReference type="SAM" id="MobiDB-lite"/>
    </source>
</evidence>
<feature type="domain" description="C2H2-type" evidence="2">
    <location>
        <begin position="270"/>
        <end position="294"/>
    </location>
</feature>
<feature type="compositionally biased region" description="Polar residues" evidence="1">
    <location>
        <begin position="226"/>
        <end position="236"/>
    </location>
</feature>
<dbReference type="PANTHER" id="PTHR36167">
    <property type="entry name" value="C2H2 FINGER DOMAIN TRANSCRIPTION FACTOR (EUROFUNG)-RELATED"/>
    <property type="match status" value="1"/>
</dbReference>
<dbReference type="EMBL" id="DF196786">
    <property type="protein sequence ID" value="GAC76373.1"/>
    <property type="molecule type" value="Genomic_DNA"/>
</dbReference>
<sequence>MQIKQNSIPARPVQLIKPCAAGSFARCPAVAALSRPNLGSSRCLPARANHMDAMPCSIGISDRIQSTVRASVTCGAALAPACAAAAHTSKAQSNKVTRTTRSVSHPSRNDADVNYQASQVDTDTGLLERALSSSTASGSSEADILAPSFAAFEAPTAVLTALSNAASSTPDSQSWCSTPSLAPDLEQLLTSLTQDASTSPSSDGSAVGKVVETLSHPQLAPPPQPNDGNMSCNASTHAEETGSNKQAGADAPLRKRRRKRYDQVLRIFACPFPGCPKSYGKLQHLNTHLDHMKHGDKRCLQQYRNGSRSLSRAQHSSWQP</sequence>
<feature type="region of interest" description="Disordered" evidence="1">
    <location>
        <begin position="89"/>
        <end position="117"/>
    </location>
</feature>
<dbReference type="STRING" id="1151754.M9MFP3"/>
<accession>M9MFP3</accession>
<dbReference type="InterPro" id="IPR013087">
    <property type="entry name" value="Znf_C2H2_type"/>
</dbReference>
<evidence type="ECO:0000313" key="4">
    <source>
        <dbReference type="Proteomes" id="UP000011976"/>
    </source>
</evidence>
<feature type="region of interest" description="Disordered" evidence="1">
    <location>
        <begin position="216"/>
        <end position="256"/>
    </location>
</feature>
<organism evidence="3 4">
    <name type="scientific">Pseudozyma antarctica (strain T-34)</name>
    <name type="common">Yeast</name>
    <name type="synonym">Candida antarctica</name>
    <dbReference type="NCBI Taxonomy" id="1151754"/>
    <lineage>
        <taxon>Eukaryota</taxon>
        <taxon>Fungi</taxon>
        <taxon>Dikarya</taxon>
        <taxon>Basidiomycota</taxon>
        <taxon>Ustilaginomycotina</taxon>
        <taxon>Ustilaginomycetes</taxon>
        <taxon>Ustilaginales</taxon>
        <taxon>Ustilaginaceae</taxon>
        <taxon>Moesziomyces</taxon>
    </lineage>
</organism>
<name>M9MFP3_PSEA3</name>
<proteinExistence type="predicted"/>
<feature type="compositionally biased region" description="Polar residues" evidence="1">
    <location>
        <begin position="92"/>
        <end position="106"/>
    </location>
</feature>
<dbReference type="GO" id="GO:0006355">
    <property type="term" value="P:regulation of DNA-templated transcription"/>
    <property type="evidence" value="ECO:0007669"/>
    <property type="project" value="InterPro"/>
</dbReference>
<reference evidence="4" key="1">
    <citation type="journal article" date="2013" name="Genome Announc.">
        <title>Genome sequence of the basidiomycetous yeast Pseudozyma antarctica T-34, a producer of the glycolipid biosurfactants mannosylerythritol lipids.</title>
        <authorList>
            <person name="Morita T."/>
            <person name="Koike H."/>
            <person name="Koyama Y."/>
            <person name="Hagiwara H."/>
            <person name="Ito E."/>
            <person name="Fukuoka T."/>
            <person name="Imura T."/>
            <person name="Machida M."/>
            <person name="Kitamoto D."/>
        </authorList>
    </citation>
    <scope>NUCLEOTIDE SEQUENCE [LARGE SCALE GENOMIC DNA]</scope>
    <source>
        <strain evidence="4">T-34</strain>
    </source>
</reference>
<dbReference type="AlphaFoldDB" id="M9MFP3"/>
<dbReference type="Proteomes" id="UP000011976">
    <property type="component" value="Unassembled WGS sequence"/>
</dbReference>
<protein>
    <recommendedName>
        <fullName evidence="2">C2H2-type domain-containing protein</fullName>
    </recommendedName>
</protein>
<dbReference type="PANTHER" id="PTHR36167:SF4">
    <property type="entry name" value="FUNGAL N-TERMINAL DOMAIN-CONTAINING PROTEIN"/>
    <property type="match status" value="1"/>
</dbReference>
<evidence type="ECO:0000313" key="3">
    <source>
        <dbReference type="EMBL" id="GAC76373.1"/>
    </source>
</evidence>